<accession>A0A5A5TG36</accession>
<sequence length="51" mass="6036">MTCFFVVVSLMCSISRTTIGDEVSIPSFITFVNMIKEFHFKKYDKRIHFKI</sequence>
<evidence type="ECO:0000313" key="2">
    <source>
        <dbReference type="Proteomes" id="UP000322530"/>
    </source>
</evidence>
<evidence type="ECO:0000313" key="1">
    <source>
        <dbReference type="EMBL" id="GCF10540.1"/>
    </source>
</evidence>
<name>A0A5A5TG36_9CHLR</name>
<dbReference type="AlphaFoldDB" id="A0A5A5TG36"/>
<organism evidence="1 2">
    <name type="scientific">Dictyobacter arantiisoli</name>
    <dbReference type="NCBI Taxonomy" id="2014874"/>
    <lineage>
        <taxon>Bacteria</taxon>
        <taxon>Bacillati</taxon>
        <taxon>Chloroflexota</taxon>
        <taxon>Ktedonobacteria</taxon>
        <taxon>Ktedonobacterales</taxon>
        <taxon>Dictyobacteraceae</taxon>
        <taxon>Dictyobacter</taxon>
    </lineage>
</organism>
<keyword evidence="2" id="KW-1185">Reference proteome</keyword>
<comment type="caution">
    <text evidence="1">The sequence shown here is derived from an EMBL/GenBank/DDBJ whole genome shotgun (WGS) entry which is preliminary data.</text>
</comment>
<protein>
    <submittedName>
        <fullName evidence="1">Uncharacterized protein</fullName>
    </submittedName>
</protein>
<reference evidence="1 2" key="1">
    <citation type="submission" date="2019-01" db="EMBL/GenBank/DDBJ databases">
        <title>Draft genome sequence of Dictyobacter sp. Uno17.</title>
        <authorList>
            <person name="Wang C.M."/>
            <person name="Zheng Y."/>
            <person name="Sakai Y."/>
            <person name="Abe K."/>
            <person name="Yokota A."/>
            <person name="Yabe S."/>
        </authorList>
    </citation>
    <scope>NUCLEOTIDE SEQUENCE [LARGE SCALE GENOMIC DNA]</scope>
    <source>
        <strain evidence="1 2">Uno17</strain>
    </source>
</reference>
<gene>
    <name evidence="1" type="ORF">KDI_41040</name>
</gene>
<proteinExistence type="predicted"/>
<dbReference type="EMBL" id="BIXY01000074">
    <property type="protein sequence ID" value="GCF10540.1"/>
    <property type="molecule type" value="Genomic_DNA"/>
</dbReference>
<dbReference type="Proteomes" id="UP000322530">
    <property type="component" value="Unassembled WGS sequence"/>
</dbReference>